<keyword evidence="3" id="KW-1185">Reference proteome</keyword>
<dbReference type="EMBL" id="NIDE01000017">
    <property type="protein sequence ID" value="OWK35651.1"/>
    <property type="molecule type" value="Genomic_DNA"/>
</dbReference>
<sequence length="63" mass="7016">MDQVIRSLSRPKTASRPPARPAPDTTPPQLAGSLISPESRHLPNLYPHWFEKSFHSRSGPGAW</sequence>
<name>A0A225D245_9BACT</name>
<gene>
    <name evidence="2" type="ORF">FRUB_08214</name>
</gene>
<evidence type="ECO:0000313" key="3">
    <source>
        <dbReference type="Proteomes" id="UP000214646"/>
    </source>
</evidence>
<evidence type="ECO:0000256" key="1">
    <source>
        <dbReference type="SAM" id="MobiDB-lite"/>
    </source>
</evidence>
<comment type="caution">
    <text evidence="2">The sequence shown here is derived from an EMBL/GenBank/DDBJ whole genome shotgun (WGS) entry which is preliminary data.</text>
</comment>
<dbReference type="AlphaFoldDB" id="A0A225D245"/>
<protein>
    <submittedName>
        <fullName evidence="2">Uncharacterized protein</fullName>
    </submittedName>
</protein>
<reference evidence="3" key="1">
    <citation type="submission" date="2017-06" db="EMBL/GenBank/DDBJ databases">
        <title>Genome analysis of Fimbriiglobus ruber SP5, the first member of the order Planctomycetales with confirmed chitinolytic capability.</title>
        <authorList>
            <person name="Ravin N.V."/>
            <person name="Rakitin A.L."/>
            <person name="Ivanova A.A."/>
            <person name="Beletsky A.V."/>
            <person name="Kulichevskaya I.S."/>
            <person name="Mardanov A.V."/>
            <person name="Dedysh S.N."/>
        </authorList>
    </citation>
    <scope>NUCLEOTIDE SEQUENCE [LARGE SCALE GENOMIC DNA]</scope>
    <source>
        <strain evidence="3">SP5</strain>
    </source>
</reference>
<accession>A0A225D245</accession>
<feature type="region of interest" description="Disordered" evidence="1">
    <location>
        <begin position="1"/>
        <end position="39"/>
    </location>
</feature>
<dbReference type="Proteomes" id="UP000214646">
    <property type="component" value="Unassembled WGS sequence"/>
</dbReference>
<proteinExistence type="predicted"/>
<organism evidence="2 3">
    <name type="scientific">Fimbriiglobus ruber</name>
    <dbReference type="NCBI Taxonomy" id="1908690"/>
    <lineage>
        <taxon>Bacteria</taxon>
        <taxon>Pseudomonadati</taxon>
        <taxon>Planctomycetota</taxon>
        <taxon>Planctomycetia</taxon>
        <taxon>Gemmatales</taxon>
        <taxon>Gemmataceae</taxon>
        <taxon>Fimbriiglobus</taxon>
    </lineage>
</organism>
<evidence type="ECO:0000313" key="2">
    <source>
        <dbReference type="EMBL" id="OWK35651.1"/>
    </source>
</evidence>